<reference evidence="1" key="1">
    <citation type="submission" date="2020-03" db="EMBL/GenBank/DDBJ databases">
        <title>The deep terrestrial virosphere.</title>
        <authorList>
            <person name="Holmfeldt K."/>
            <person name="Nilsson E."/>
            <person name="Simone D."/>
            <person name="Lopez-Fernandez M."/>
            <person name="Wu X."/>
            <person name="de Brujin I."/>
            <person name="Lundin D."/>
            <person name="Andersson A."/>
            <person name="Bertilsson S."/>
            <person name="Dopson M."/>
        </authorList>
    </citation>
    <scope>NUCLEOTIDE SEQUENCE</scope>
    <source>
        <strain evidence="1">MM415B00342</strain>
    </source>
</reference>
<dbReference type="EMBL" id="MT141557">
    <property type="protein sequence ID" value="QJA66540.1"/>
    <property type="molecule type" value="Genomic_DNA"/>
</dbReference>
<dbReference type="AlphaFoldDB" id="A0A6M3J9K5"/>
<organism evidence="1">
    <name type="scientific">viral metagenome</name>
    <dbReference type="NCBI Taxonomy" id="1070528"/>
    <lineage>
        <taxon>unclassified sequences</taxon>
        <taxon>metagenomes</taxon>
        <taxon>organismal metagenomes</taxon>
    </lineage>
</organism>
<accession>A0A6M3J9K5</accession>
<name>A0A6M3J9K5_9ZZZZ</name>
<evidence type="ECO:0000313" key="1">
    <source>
        <dbReference type="EMBL" id="QJA66540.1"/>
    </source>
</evidence>
<sequence>MSFKINVNAQDLLEDLDRLTDDMRGKIRDAVNETIRDGYNLASQYADAALYNSEGYKEAMHAQDAHDEGGDIVGRLINDHQWAMAIEEGTPPHEAGPDGFRVGPHRPPYPWHIPADRRGWRTFFYHKGARAFGIFGYVAEELAQRFHERMVRAVSSP</sequence>
<gene>
    <name evidence="1" type="ORF">MM415B00342_0002</name>
</gene>
<evidence type="ECO:0008006" key="2">
    <source>
        <dbReference type="Google" id="ProtNLM"/>
    </source>
</evidence>
<protein>
    <recommendedName>
        <fullName evidence="2">Tail protein</fullName>
    </recommendedName>
</protein>
<proteinExistence type="predicted"/>